<dbReference type="SUPFAM" id="SSF54919">
    <property type="entry name" value="Nucleoside diphosphate kinase, NDK"/>
    <property type="match status" value="1"/>
</dbReference>
<keyword evidence="3 9" id="KW-0808">Transferase</keyword>
<evidence type="ECO:0000256" key="7">
    <source>
        <dbReference type="PROSITE-ProRule" id="PRU00706"/>
    </source>
</evidence>
<feature type="binding site" evidence="7">
    <location>
        <position position="87"/>
    </location>
    <ligand>
        <name>ATP</name>
        <dbReference type="ChEBI" id="CHEBI:30616"/>
    </ligand>
</feature>
<comment type="similarity">
    <text evidence="2 7 8">Belongs to the NDK family.</text>
</comment>
<keyword evidence="4 9" id="KW-0547">Nucleotide-binding</keyword>
<evidence type="ECO:0000313" key="12">
    <source>
        <dbReference type="EMBL" id="KAB0795915.1"/>
    </source>
</evidence>
<reference evidence="12" key="3">
    <citation type="submission" date="2019-08" db="EMBL/GenBank/DDBJ databases">
        <authorList>
            <consortium name="Photinus pyralis genome working group"/>
            <person name="Fallon T.R."/>
            <person name="Sander Lower S.E."/>
            <person name="Weng J.-K."/>
        </authorList>
    </citation>
    <scope>NUCLEOTIDE SEQUENCE</scope>
    <source>
        <strain evidence="12">1611_PpyrPB1</strain>
        <tissue evidence="12">Whole body</tissue>
    </source>
</reference>
<comment type="cofactor">
    <cofactor evidence="1">
        <name>Mg(2+)</name>
        <dbReference type="ChEBI" id="CHEBI:18420"/>
    </cofactor>
</comment>
<dbReference type="EC" id="2.7.4.6" evidence="9"/>
<evidence type="ECO:0000256" key="8">
    <source>
        <dbReference type="RuleBase" id="RU004011"/>
    </source>
</evidence>
<evidence type="ECO:0000256" key="6">
    <source>
        <dbReference type="ARBA" id="ARBA00022840"/>
    </source>
</evidence>
<dbReference type="PROSITE" id="PS00469">
    <property type="entry name" value="NDPK"/>
    <property type="match status" value="1"/>
</dbReference>
<evidence type="ECO:0000256" key="5">
    <source>
        <dbReference type="ARBA" id="ARBA00022777"/>
    </source>
</evidence>
<sequence length="152" mass="16535">MVHERSFIMVKPDGVQRGLVGEIIKRFEHKGFKLVAMKFMVGSDDLFKQHYAALSSQAFFPGLIKFSSSGPVVAMVWEGVHAVAIARAMVGQTDPAASAAGSIRGDLCIHVGRNVIHASDSLESAKKEVSLWFTDKEIVSWASATESYVHEG</sequence>
<keyword evidence="13" id="KW-1185">Reference proteome</keyword>
<dbReference type="HAMAP" id="MF_00451">
    <property type="entry name" value="NDP_kinase"/>
    <property type="match status" value="1"/>
</dbReference>
<feature type="binding site" evidence="7">
    <location>
        <position position="104"/>
    </location>
    <ligand>
        <name>ATP</name>
        <dbReference type="ChEBI" id="CHEBI:30616"/>
    </ligand>
</feature>
<accession>A0A1Y1N3B5</accession>
<dbReference type="OrthoDB" id="2162449at2759"/>
<name>A0A1Y1N3B5_PHOPY</name>
<evidence type="ECO:0000256" key="9">
    <source>
        <dbReference type="RuleBase" id="RU004013"/>
    </source>
</evidence>
<dbReference type="PRINTS" id="PR01243">
    <property type="entry name" value="NUCDPKINASE"/>
</dbReference>
<dbReference type="NCBIfam" id="NF001908">
    <property type="entry name" value="PRK00668.1"/>
    <property type="match status" value="1"/>
</dbReference>
<feature type="binding site" evidence="7">
    <location>
        <position position="114"/>
    </location>
    <ligand>
        <name>ATP</name>
        <dbReference type="ChEBI" id="CHEBI:30616"/>
    </ligand>
</feature>
<dbReference type="GO" id="GO:0004550">
    <property type="term" value="F:nucleoside diphosphate kinase activity"/>
    <property type="evidence" value="ECO:0007669"/>
    <property type="project" value="UniProtKB-EC"/>
</dbReference>
<dbReference type="Pfam" id="PF00334">
    <property type="entry name" value="NDK"/>
    <property type="match status" value="1"/>
</dbReference>
<reference evidence="12 13" key="2">
    <citation type="journal article" date="2018" name="Elife">
        <title>Firefly genomes illuminate parallel origins of bioluminescence in beetles.</title>
        <authorList>
            <person name="Fallon T.R."/>
            <person name="Lower S.E."/>
            <person name="Chang C.H."/>
            <person name="Bessho-Uehara M."/>
            <person name="Martin G.J."/>
            <person name="Bewick A.J."/>
            <person name="Behringer M."/>
            <person name="Debat H.J."/>
            <person name="Wong I."/>
            <person name="Day J.C."/>
            <person name="Suvorov A."/>
            <person name="Silva C.J."/>
            <person name="Stanger-Hall K.F."/>
            <person name="Hall D.W."/>
            <person name="Schmitz R.J."/>
            <person name="Nelson D.R."/>
            <person name="Lewis S.M."/>
            <person name="Shigenobu S."/>
            <person name="Bybee S.M."/>
            <person name="Larracuente A.M."/>
            <person name="Oba Y."/>
            <person name="Weng J.K."/>
        </authorList>
    </citation>
    <scope>NUCLEOTIDE SEQUENCE [LARGE SCALE GENOMIC DNA]</scope>
    <source>
        <strain evidence="12">1611_PpyrPB1</strain>
        <tissue evidence="12">Whole body</tissue>
    </source>
</reference>
<keyword evidence="6 9" id="KW-0067">ATP-binding</keyword>
<dbReference type="AlphaFoldDB" id="A0A1Y1N3B5"/>
<dbReference type="EMBL" id="GEZM01016726">
    <property type="protein sequence ID" value="JAV91165.1"/>
    <property type="molecule type" value="Transcribed_RNA"/>
</dbReference>
<evidence type="ECO:0000313" key="11">
    <source>
        <dbReference type="EMBL" id="JAV91165.1"/>
    </source>
</evidence>
<dbReference type="InterPro" id="IPR034907">
    <property type="entry name" value="NDK-like_dom"/>
</dbReference>
<dbReference type="FunFam" id="3.30.70.141:FF:000002">
    <property type="entry name" value="Nucleoside diphosphate kinase"/>
    <property type="match status" value="1"/>
</dbReference>
<dbReference type="Proteomes" id="UP000327044">
    <property type="component" value="Unassembled WGS sequence"/>
</dbReference>
<dbReference type="PROSITE" id="PS51374">
    <property type="entry name" value="NDPK_LIKE"/>
    <property type="match status" value="1"/>
</dbReference>
<dbReference type="Gene3D" id="3.30.70.141">
    <property type="entry name" value="Nucleoside diphosphate kinase-like domain"/>
    <property type="match status" value="1"/>
</dbReference>
<dbReference type="SMART" id="SM00562">
    <property type="entry name" value="NDK"/>
    <property type="match status" value="1"/>
</dbReference>
<dbReference type="PANTHER" id="PTHR11349">
    <property type="entry name" value="NUCLEOSIDE DIPHOSPHATE KINASE"/>
    <property type="match status" value="1"/>
</dbReference>
<dbReference type="InterPro" id="IPR023005">
    <property type="entry name" value="Nucleoside_diP_kinase_AS"/>
</dbReference>
<feature type="domain" description="Nucleoside diphosphate kinase-like" evidence="10">
    <location>
        <begin position="3"/>
        <end position="140"/>
    </location>
</feature>
<evidence type="ECO:0000256" key="4">
    <source>
        <dbReference type="ARBA" id="ARBA00022741"/>
    </source>
</evidence>
<comment type="catalytic activity">
    <reaction evidence="9">
        <text>a 2'-deoxyribonucleoside 5'-diphosphate + ATP = a 2'-deoxyribonucleoside 5'-triphosphate + ADP</text>
        <dbReference type="Rhea" id="RHEA:44640"/>
        <dbReference type="ChEBI" id="CHEBI:30616"/>
        <dbReference type="ChEBI" id="CHEBI:61560"/>
        <dbReference type="ChEBI" id="CHEBI:73316"/>
        <dbReference type="ChEBI" id="CHEBI:456216"/>
        <dbReference type="EC" id="2.7.4.6"/>
    </reaction>
</comment>
<dbReference type="GO" id="GO:0006183">
    <property type="term" value="P:GTP biosynthetic process"/>
    <property type="evidence" value="ECO:0007669"/>
    <property type="project" value="InterPro"/>
</dbReference>
<dbReference type="GO" id="GO:0006228">
    <property type="term" value="P:UTP biosynthetic process"/>
    <property type="evidence" value="ECO:0007669"/>
    <property type="project" value="InterPro"/>
</dbReference>
<feature type="binding site" evidence="7">
    <location>
        <position position="59"/>
    </location>
    <ligand>
        <name>ATP</name>
        <dbReference type="ChEBI" id="CHEBI:30616"/>
    </ligand>
</feature>
<dbReference type="CDD" id="cd04413">
    <property type="entry name" value="NDPk_I"/>
    <property type="match status" value="1"/>
</dbReference>
<dbReference type="EMBL" id="VVIM01000007">
    <property type="protein sequence ID" value="KAB0795915.1"/>
    <property type="molecule type" value="Genomic_DNA"/>
</dbReference>
<evidence type="ECO:0000256" key="1">
    <source>
        <dbReference type="ARBA" id="ARBA00001946"/>
    </source>
</evidence>
<dbReference type="GO" id="GO:0005524">
    <property type="term" value="F:ATP binding"/>
    <property type="evidence" value="ECO:0007669"/>
    <property type="project" value="UniProtKB-KW"/>
</dbReference>
<dbReference type="GO" id="GO:0006241">
    <property type="term" value="P:CTP biosynthetic process"/>
    <property type="evidence" value="ECO:0007669"/>
    <property type="project" value="InterPro"/>
</dbReference>
<feature type="binding site" evidence="7">
    <location>
        <position position="93"/>
    </location>
    <ligand>
        <name>ATP</name>
        <dbReference type="ChEBI" id="CHEBI:30616"/>
    </ligand>
</feature>
<evidence type="ECO:0000313" key="13">
    <source>
        <dbReference type="Proteomes" id="UP000327044"/>
    </source>
</evidence>
<protein>
    <recommendedName>
        <fullName evidence="9">Nucleoside diphosphate kinase</fullName>
        <ecNumber evidence="9">2.7.4.6</ecNumber>
    </recommendedName>
</protein>
<keyword evidence="5 9" id="KW-0418">Kinase</keyword>
<reference evidence="11" key="1">
    <citation type="journal article" date="2016" name="Sci. Rep.">
        <title>Molecular characterization of firefly nuptial gifts: a multi-omics approach sheds light on postcopulatory sexual selection.</title>
        <authorList>
            <person name="Al-Wathiqui N."/>
            <person name="Fallon T.R."/>
            <person name="South A."/>
            <person name="Weng J.K."/>
            <person name="Lewis S.M."/>
        </authorList>
    </citation>
    <scope>NUCLEOTIDE SEQUENCE</scope>
</reference>
<gene>
    <name evidence="12" type="ORF">PPYR_09976</name>
</gene>
<feature type="active site" description="Pros-phosphohistidine intermediate" evidence="7">
    <location>
        <position position="117"/>
    </location>
</feature>
<dbReference type="InterPro" id="IPR036850">
    <property type="entry name" value="NDK-like_dom_sf"/>
</dbReference>
<dbReference type="InterPro" id="IPR001564">
    <property type="entry name" value="Nucleoside_diP_kinase"/>
</dbReference>
<proteinExistence type="inferred from homology"/>
<evidence type="ECO:0000256" key="3">
    <source>
        <dbReference type="ARBA" id="ARBA00022679"/>
    </source>
</evidence>
<organism evidence="11">
    <name type="scientific">Photinus pyralis</name>
    <name type="common">Common eastern firefly</name>
    <name type="synonym">Lampyris pyralis</name>
    <dbReference type="NCBI Taxonomy" id="7054"/>
    <lineage>
        <taxon>Eukaryota</taxon>
        <taxon>Metazoa</taxon>
        <taxon>Ecdysozoa</taxon>
        <taxon>Arthropoda</taxon>
        <taxon>Hexapoda</taxon>
        <taxon>Insecta</taxon>
        <taxon>Pterygota</taxon>
        <taxon>Neoptera</taxon>
        <taxon>Endopterygota</taxon>
        <taxon>Coleoptera</taxon>
        <taxon>Polyphaga</taxon>
        <taxon>Elateriformia</taxon>
        <taxon>Elateroidea</taxon>
        <taxon>Lampyridae</taxon>
        <taxon>Lampyrinae</taxon>
        <taxon>Photinus</taxon>
    </lineage>
</organism>
<feature type="binding site" evidence="7">
    <location>
        <position position="11"/>
    </location>
    <ligand>
        <name>ATP</name>
        <dbReference type="ChEBI" id="CHEBI:30616"/>
    </ligand>
</feature>
<evidence type="ECO:0000259" key="10">
    <source>
        <dbReference type="SMART" id="SM00562"/>
    </source>
</evidence>
<evidence type="ECO:0000256" key="2">
    <source>
        <dbReference type="ARBA" id="ARBA00008142"/>
    </source>
</evidence>
<dbReference type="InParanoid" id="A0A1Y1N3B5"/>